<dbReference type="InterPro" id="IPR036691">
    <property type="entry name" value="Endo/exonu/phosph_ase_sf"/>
</dbReference>
<dbReference type="SUPFAM" id="SSF56219">
    <property type="entry name" value="DNase I-like"/>
    <property type="match status" value="1"/>
</dbReference>
<organism evidence="1 2">
    <name type="scientific">Elysia marginata</name>
    <dbReference type="NCBI Taxonomy" id="1093978"/>
    <lineage>
        <taxon>Eukaryota</taxon>
        <taxon>Metazoa</taxon>
        <taxon>Spiralia</taxon>
        <taxon>Lophotrochozoa</taxon>
        <taxon>Mollusca</taxon>
        <taxon>Gastropoda</taxon>
        <taxon>Heterobranchia</taxon>
        <taxon>Euthyneura</taxon>
        <taxon>Panpulmonata</taxon>
        <taxon>Sacoglossa</taxon>
        <taxon>Placobranchoidea</taxon>
        <taxon>Plakobranchidae</taxon>
        <taxon>Elysia</taxon>
    </lineage>
</organism>
<name>A0AAV4JZK1_9GAST</name>
<proteinExistence type="predicted"/>
<reference evidence="1 2" key="1">
    <citation type="journal article" date="2021" name="Elife">
        <title>Chloroplast acquisition without the gene transfer in kleptoplastic sea slugs, Plakobranchus ocellatus.</title>
        <authorList>
            <person name="Maeda T."/>
            <person name="Takahashi S."/>
            <person name="Yoshida T."/>
            <person name="Shimamura S."/>
            <person name="Takaki Y."/>
            <person name="Nagai Y."/>
            <person name="Toyoda A."/>
            <person name="Suzuki Y."/>
            <person name="Arimoto A."/>
            <person name="Ishii H."/>
            <person name="Satoh N."/>
            <person name="Nishiyama T."/>
            <person name="Hasebe M."/>
            <person name="Maruyama T."/>
            <person name="Minagawa J."/>
            <person name="Obokata J."/>
            <person name="Shigenobu S."/>
        </authorList>
    </citation>
    <scope>NUCLEOTIDE SEQUENCE [LARGE SCALE GENOMIC DNA]</scope>
</reference>
<dbReference type="Gene3D" id="3.60.10.10">
    <property type="entry name" value="Endonuclease/exonuclease/phosphatase"/>
    <property type="match status" value="1"/>
</dbReference>
<protein>
    <submittedName>
        <fullName evidence="1">Uncharacterized protein</fullName>
    </submittedName>
</protein>
<gene>
    <name evidence="1" type="ORF">ElyMa_005302100</name>
</gene>
<dbReference type="Proteomes" id="UP000762676">
    <property type="component" value="Unassembled WGS sequence"/>
</dbReference>
<comment type="caution">
    <text evidence="1">The sequence shown here is derived from an EMBL/GenBank/DDBJ whole genome shotgun (WGS) entry which is preliminary data.</text>
</comment>
<sequence length="226" mass="26102">MADFTGFVRAHGGLDHVTYIDGGWSGSNGWHTIYRCLTLVMKMRLPVKGYLQIGEDVLLNSRSVASLPRDKVWILDHFSRRNVSVPEDTYKWYHWSMPWGRQALLSLFTQMQTSANFAPSPLENNRDVFIENVSNILDPTFFLKVKHEITKVGSKNVMVMGDSNLLLNPEIDGVNYKNINNKKARAEVGQTMADLDLFDIWREKHPEGRKNTWKRKLKIHKSNRKV</sequence>
<dbReference type="AlphaFoldDB" id="A0AAV4JZK1"/>
<keyword evidence="2" id="KW-1185">Reference proteome</keyword>
<evidence type="ECO:0000313" key="2">
    <source>
        <dbReference type="Proteomes" id="UP000762676"/>
    </source>
</evidence>
<dbReference type="EMBL" id="BMAT01010561">
    <property type="protein sequence ID" value="GFS27766.1"/>
    <property type="molecule type" value="Genomic_DNA"/>
</dbReference>
<evidence type="ECO:0000313" key="1">
    <source>
        <dbReference type="EMBL" id="GFS27766.1"/>
    </source>
</evidence>
<accession>A0AAV4JZK1</accession>